<keyword evidence="3 6" id="KW-0328">Glycosyltransferase</keyword>
<dbReference type="PANTHER" id="PTHR43179:SF12">
    <property type="entry name" value="GALACTOFURANOSYLTRANSFERASE GLFT2"/>
    <property type="match status" value="1"/>
</dbReference>
<dbReference type="RefSeq" id="WP_377339482.1">
    <property type="nucleotide sequence ID" value="NZ_JBHLUE010000011.1"/>
</dbReference>
<comment type="similarity">
    <text evidence="2">Belongs to the glycosyltransferase 2 family.</text>
</comment>
<keyword evidence="4 6" id="KW-0808">Transferase</keyword>
<dbReference type="EC" id="2.4.-.-" evidence="6"/>
<dbReference type="PANTHER" id="PTHR43179">
    <property type="entry name" value="RHAMNOSYLTRANSFERASE WBBL"/>
    <property type="match status" value="1"/>
</dbReference>
<dbReference type="GO" id="GO:0016757">
    <property type="term" value="F:glycosyltransferase activity"/>
    <property type="evidence" value="ECO:0007669"/>
    <property type="project" value="UniProtKB-KW"/>
</dbReference>
<dbReference type="Pfam" id="PF00535">
    <property type="entry name" value="Glycos_transf_2"/>
    <property type="match status" value="1"/>
</dbReference>
<accession>A0ABV6NXS2</accession>
<reference evidence="6 7" key="1">
    <citation type="submission" date="2024-09" db="EMBL/GenBank/DDBJ databases">
        <authorList>
            <person name="Sun Q."/>
            <person name="Mori K."/>
        </authorList>
    </citation>
    <scope>NUCLEOTIDE SEQUENCE [LARGE SCALE GENOMIC DNA]</scope>
    <source>
        <strain evidence="6 7">TBRC 2205</strain>
    </source>
</reference>
<comment type="caution">
    <text evidence="6">The sequence shown here is derived from an EMBL/GenBank/DDBJ whole genome shotgun (WGS) entry which is preliminary data.</text>
</comment>
<evidence type="ECO:0000256" key="1">
    <source>
        <dbReference type="ARBA" id="ARBA00004776"/>
    </source>
</evidence>
<feature type="domain" description="Glycosyltransferase 2-like" evidence="5">
    <location>
        <begin position="7"/>
        <end position="124"/>
    </location>
</feature>
<evidence type="ECO:0000313" key="7">
    <source>
        <dbReference type="Proteomes" id="UP001589894"/>
    </source>
</evidence>
<name>A0ABV6NXS2_9ACTN</name>
<dbReference type="InterPro" id="IPR029044">
    <property type="entry name" value="Nucleotide-diphossugar_trans"/>
</dbReference>
<dbReference type="Gene3D" id="3.90.550.10">
    <property type="entry name" value="Spore Coat Polysaccharide Biosynthesis Protein SpsA, Chain A"/>
    <property type="match status" value="1"/>
</dbReference>
<dbReference type="InterPro" id="IPR001173">
    <property type="entry name" value="Glyco_trans_2-like"/>
</dbReference>
<evidence type="ECO:0000256" key="2">
    <source>
        <dbReference type="ARBA" id="ARBA00006739"/>
    </source>
</evidence>
<protein>
    <submittedName>
        <fullName evidence="6">Glycosyltransferase</fullName>
        <ecNumber evidence="6">2.4.-.-</ecNumber>
    </submittedName>
</protein>
<organism evidence="6 7">
    <name type="scientific">Plantactinospora siamensis</name>
    <dbReference type="NCBI Taxonomy" id="555372"/>
    <lineage>
        <taxon>Bacteria</taxon>
        <taxon>Bacillati</taxon>
        <taxon>Actinomycetota</taxon>
        <taxon>Actinomycetes</taxon>
        <taxon>Micromonosporales</taxon>
        <taxon>Micromonosporaceae</taxon>
        <taxon>Plantactinospora</taxon>
    </lineage>
</organism>
<gene>
    <name evidence="6" type="ORF">ACFFHU_15715</name>
</gene>
<dbReference type="Proteomes" id="UP001589894">
    <property type="component" value="Unassembled WGS sequence"/>
</dbReference>
<evidence type="ECO:0000256" key="3">
    <source>
        <dbReference type="ARBA" id="ARBA00022676"/>
    </source>
</evidence>
<dbReference type="EMBL" id="JBHLUE010000011">
    <property type="protein sequence ID" value="MFC0565576.1"/>
    <property type="molecule type" value="Genomic_DNA"/>
</dbReference>
<keyword evidence="7" id="KW-1185">Reference proteome</keyword>
<comment type="pathway">
    <text evidence="1">Cell wall biogenesis; cell wall polysaccharide biosynthesis.</text>
</comment>
<dbReference type="SUPFAM" id="SSF53448">
    <property type="entry name" value="Nucleotide-diphospho-sugar transferases"/>
    <property type="match status" value="1"/>
</dbReference>
<evidence type="ECO:0000313" key="6">
    <source>
        <dbReference type="EMBL" id="MFC0565576.1"/>
    </source>
</evidence>
<proteinExistence type="inferred from homology"/>
<sequence>MRENVAVVVVTYHSDQVLPGLLDSLEPAMAGLSWQLTIADNSADPGALAALRRMAPTARIVDLGRNAGYAAGINAAVAASGAYTAILVLNPDIRLAPRCGPELLAVLRRTGAGIAVPRLERADGSAIASLRREPTLLRALGDAVLGGHRAGRLAVGELVLGDEAYRSESRADWASGAAMLISAECWRRCGPWDETFFLYAEETEFALRARDAGLATVLAPAARAVHLEGESKRSPRLWTLLTLNRIRLYRRRHRLGAVLAYWAAVLLREAIRAARGNPASRAAVAALLRPSRLREAPGPPAG</sequence>
<evidence type="ECO:0000256" key="4">
    <source>
        <dbReference type="ARBA" id="ARBA00022679"/>
    </source>
</evidence>
<evidence type="ECO:0000259" key="5">
    <source>
        <dbReference type="Pfam" id="PF00535"/>
    </source>
</evidence>